<reference evidence="16 17" key="1">
    <citation type="journal article" date="2013" name="Genome Announc.">
        <title>Draft Genome Sequence of an Alphaproteobacterium, Caenispirillum salinarum AK4(T), Isolated from a Solar Saltern.</title>
        <authorList>
            <person name="Khatri I."/>
            <person name="Singh A."/>
            <person name="Korpole S."/>
            <person name="Pinnaka A.K."/>
            <person name="Subramanian S."/>
        </authorList>
    </citation>
    <scope>NUCLEOTIDE SEQUENCE [LARGE SCALE GENOMIC DNA]</scope>
    <source>
        <strain evidence="16 17">AK4</strain>
    </source>
</reference>
<comment type="subcellular location">
    <subcellularLocation>
        <location evidence="1 14">Cell membrane</location>
        <topology evidence="1 14">Multi-pass membrane protein</topology>
    </subcellularLocation>
</comment>
<evidence type="ECO:0000256" key="6">
    <source>
        <dbReference type="ARBA" id="ARBA00022617"/>
    </source>
</evidence>
<comment type="subunit">
    <text evidence="14">Homodimer.</text>
</comment>
<evidence type="ECO:0000256" key="4">
    <source>
        <dbReference type="ARBA" id="ARBA00017504"/>
    </source>
</evidence>
<proteinExistence type="inferred from homology"/>
<dbReference type="PIRSF" id="PIRSF004638">
    <property type="entry name" value="UCP004638"/>
    <property type="match status" value="1"/>
</dbReference>
<comment type="function">
    <text evidence="14 15">Catalyzes the oxidation of protoporphyrinogen IX to protoporphyrin IX.</text>
</comment>
<feature type="binding site" description="axial binding residue" evidence="14">
    <location>
        <position position="16"/>
    </location>
    <ligand>
        <name>heme</name>
        <dbReference type="ChEBI" id="CHEBI:30413"/>
    </ligand>
    <ligandPart>
        <name>Fe</name>
        <dbReference type="ChEBI" id="CHEBI:18248"/>
    </ligandPart>
</feature>
<keyword evidence="8 14" id="KW-0479">Metal-binding</keyword>
<dbReference type="HAMAP" id="MF_02239">
    <property type="entry name" value="HemJ"/>
    <property type="match status" value="1"/>
</dbReference>
<keyword evidence="12 14" id="KW-0472">Membrane</keyword>
<evidence type="ECO:0000256" key="11">
    <source>
        <dbReference type="ARBA" id="ARBA00023004"/>
    </source>
</evidence>
<feature type="transmembrane region" description="Helical" evidence="14">
    <location>
        <begin position="87"/>
        <end position="104"/>
    </location>
</feature>
<keyword evidence="5 14" id="KW-1003">Cell membrane</keyword>
<dbReference type="UniPathway" id="UPA00251">
    <property type="reaction ID" value="UER00324"/>
</dbReference>
<feature type="binding site" description="axial binding residue" evidence="14">
    <location>
        <position position="90"/>
    </location>
    <ligand>
        <name>heme</name>
        <dbReference type="ChEBI" id="CHEBI:30413"/>
    </ligand>
    <ligandPart>
        <name>Fe</name>
        <dbReference type="ChEBI" id="CHEBI:18248"/>
    </ligandPart>
</feature>
<evidence type="ECO:0000256" key="9">
    <source>
        <dbReference type="ARBA" id="ARBA00022989"/>
    </source>
</evidence>
<dbReference type="EMBL" id="ANHY01000004">
    <property type="protein sequence ID" value="EKV32159.1"/>
    <property type="molecule type" value="Genomic_DNA"/>
</dbReference>
<organism evidence="16 17">
    <name type="scientific">Caenispirillum salinarum AK4</name>
    <dbReference type="NCBI Taxonomy" id="1238182"/>
    <lineage>
        <taxon>Bacteria</taxon>
        <taxon>Pseudomonadati</taxon>
        <taxon>Pseudomonadota</taxon>
        <taxon>Alphaproteobacteria</taxon>
        <taxon>Rhodospirillales</taxon>
        <taxon>Novispirillaceae</taxon>
        <taxon>Caenispirillum</taxon>
    </lineage>
</organism>
<protein>
    <recommendedName>
        <fullName evidence="4 14">Protoporphyrinogen IX oxidase</fullName>
        <shortName evidence="14">PPO</shortName>
        <ecNumber evidence="14 15">1.3.99.-</ecNumber>
    </recommendedName>
</protein>
<comment type="catalytic activity">
    <reaction evidence="13 14 15">
        <text>protoporphyrinogen IX + 3 A = protoporphyrin IX + 3 AH2</text>
        <dbReference type="Rhea" id="RHEA:62000"/>
        <dbReference type="ChEBI" id="CHEBI:13193"/>
        <dbReference type="ChEBI" id="CHEBI:17499"/>
        <dbReference type="ChEBI" id="CHEBI:57306"/>
        <dbReference type="ChEBI" id="CHEBI:57307"/>
    </reaction>
</comment>
<dbReference type="STRING" id="1238182.C882_3223"/>
<gene>
    <name evidence="16" type="ORF">C882_3223</name>
</gene>
<feature type="transmembrane region" description="Helical" evidence="14">
    <location>
        <begin position="125"/>
        <end position="143"/>
    </location>
</feature>
<dbReference type="Proteomes" id="UP000009881">
    <property type="component" value="Unassembled WGS sequence"/>
</dbReference>
<evidence type="ECO:0000256" key="10">
    <source>
        <dbReference type="ARBA" id="ARBA00023002"/>
    </source>
</evidence>
<keyword evidence="7 14" id="KW-0812">Transmembrane</keyword>
<comment type="caution">
    <text evidence="16">The sequence shown here is derived from an EMBL/GenBank/DDBJ whole genome shotgun (WGS) entry which is preliminary data.</text>
</comment>
<keyword evidence="10 14" id="KW-0560">Oxidoreductase</keyword>
<dbReference type="NCBIfam" id="TIGR00701">
    <property type="entry name" value="protoporphyrinogen oxidase HemJ"/>
    <property type="match status" value="1"/>
</dbReference>
<sequence>MLDYGSEIYNWVKVLHIISVITWMAGLFYLPRLYVYHAMEGAGTPTSETFKVMERRLLKGIMNPSIIVVFITGLLLMFPTWATAGWMHTKLLLVLLMAGMHGAYAKWRKDFLNDTNSRGHKFYRWMNEVPTVLLLAIIPLVIFKWF</sequence>
<evidence type="ECO:0000256" key="3">
    <source>
        <dbReference type="ARBA" id="ARBA00006501"/>
    </source>
</evidence>
<evidence type="ECO:0000256" key="5">
    <source>
        <dbReference type="ARBA" id="ARBA00022475"/>
    </source>
</evidence>
<keyword evidence="11 14" id="KW-0408">Iron</keyword>
<feature type="transmembrane region" description="Helical" evidence="14">
    <location>
        <begin position="12"/>
        <end position="30"/>
    </location>
</feature>
<evidence type="ECO:0000313" key="16">
    <source>
        <dbReference type="EMBL" id="EKV32159.1"/>
    </source>
</evidence>
<keyword evidence="9 14" id="KW-1133">Transmembrane helix</keyword>
<evidence type="ECO:0000256" key="15">
    <source>
        <dbReference type="PIRNR" id="PIRNR004638"/>
    </source>
</evidence>
<dbReference type="InterPro" id="IPR005265">
    <property type="entry name" value="HemJ-like"/>
</dbReference>
<keyword evidence="17" id="KW-1185">Reference proteome</keyword>
<comment type="pathway">
    <text evidence="2 14 15">Porphyrin-containing compound metabolism; protoporphyrin-IX biosynthesis; protoporphyrin-IX from protoporphyrinogen-IX: step 1/1.</text>
</comment>
<dbReference type="GO" id="GO:0005886">
    <property type="term" value="C:plasma membrane"/>
    <property type="evidence" value="ECO:0007669"/>
    <property type="project" value="UniProtKB-SubCell"/>
</dbReference>
<evidence type="ECO:0000256" key="13">
    <source>
        <dbReference type="ARBA" id="ARBA00048390"/>
    </source>
</evidence>
<dbReference type="AlphaFoldDB" id="K9H521"/>
<evidence type="ECO:0000256" key="8">
    <source>
        <dbReference type="ARBA" id="ARBA00022723"/>
    </source>
</evidence>
<evidence type="ECO:0000256" key="1">
    <source>
        <dbReference type="ARBA" id="ARBA00004651"/>
    </source>
</evidence>
<dbReference type="eggNOG" id="COG1981">
    <property type="taxonomic scope" value="Bacteria"/>
</dbReference>
<dbReference type="PANTHER" id="PTHR40255">
    <property type="entry name" value="UPF0093 MEMBRANE PROTEIN SLR1790"/>
    <property type="match status" value="1"/>
</dbReference>
<name>K9H521_9PROT</name>
<dbReference type="RefSeq" id="WP_009539420.1">
    <property type="nucleotide sequence ID" value="NZ_ANHY01000004.1"/>
</dbReference>
<evidence type="ECO:0000256" key="7">
    <source>
        <dbReference type="ARBA" id="ARBA00022692"/>
    </source>
</evidence>
<dbReference type="GO" id="GO:0070818">
    <property type="term" value="F:protoporphyrinogen oxidase activity"/>
    <property type="evidence" value="ECO:0007669"/>
    <property type="project" value="UniProtKB-UniRule"/>
</dbReference>
<evidence type="ECO:0000313" key="17">
    <source>
        <dbReference type="Proteomes" id="UP000009881"/>
    </source>
</evidence>
<comment type="similarity">
    <text evidence="3 14 15">Belongs to the HemJ family.</text>
</comment>
<dbReference type="PANTHER" id="PTHR40255:SF1">
    <property type="entry name" value="PROTOPORPHYRINOGEN IX OXIDASE"/>
    <property type="match status" value="1"/>
</dbReference>
<dbReference type="Pfam" id="PF03653">
    <property type="entry name" value="UPF0093"/>
    <property type="match status" value="1"/>
</dbReference>
<evidence type="ECO:0000256" key="14">
    <source>
        <dbReference type="HAMAP-Rule" id="MF_02239"/>
    </source>
</evidence>
<dbReference type="PATRIC" id="fig|1238182.3.peg.971"/>
<dbReference type="GO" id="GO:0006782">
    <property type="term" value="P:protoporphyrinogen IX biosynthetic process"/>
    <property type="evidence" value="ECO:0007669"/>
    <property type="project" value="UniProtKB-UniRule"/>
</dbReference>
<evidence type="ECO:0000256" key="12">
    <source>
        <dbReference type="ARBA" id="ARBA00023136"/>
    </source>
</evidence>
<dbReference type="EC" id="1.3.99.-" evidence="14 15"/>
<accession>K9H521</accession>
<dbReference type="GO" id="GO:0046872">
    <property type="term" value="F:metal ion binding"/>
    <property type="evidence" value="ECO:0007669"/>
    <property type="project" value="UniProtKB-UniRule"/>
</dbReference>
<comment type="cofactor">
    <cofactor evidence="14 15">
        <name>heme b</name>
        <dbReference type="ChEBI" id="CHEBI:60344"/>
    </cofactor>
    <text evidence="14 15">Binds 1 heme b (iron(II)-protoporphyrin IX) group per subunit.</text>
</comment>
<evidence type="ECO:0000256" key="2">
    <source>
        <dbReference type="ARBA" id="ARBA00005073"/>
    </source>
</evidence>
<keyword evidence="6 14" id="KW-0349">Heme</keyword>
<feature type="transmembrane region" description="Helical" evidence="14">
    <location>
        <begin position="61"/>
        <end position="81"/>
    </location>
</feature>